<gene>
    <name evidence="4" type="ORF">LARSCL_LOCUS21808</name>
</gene>
<protein>
    <submittedName>
        <fullName evidence="4">Uncharacterized protein</fullName>
    </submittedName>
</protein>
<evidence type="ECO:0000256" key="3">
    <source>
        <dbReference type="SAM" id="SignalP"/>
    </source>
</evidence>
<reference evidence="4 5" key="1">
    <citation type="submission" date="2024-04" db="EMBL/GenBank/DDBJ databases">
        <authorList>
            <person name="Rising A."/>
            <person name="Reimegard J."/>
            <person name="Sonavane S."/>
            <person name="Akerstrom W."/>
            <person name="Nylinder S."/>
            <person name="Hedman E."/>
            <person name="Kallberg Y."/>
        </authorList>
    </citation>
    <scope>NUCLEOTIDE SEQUENCE [LARGE SCALE GENOMIC DNA]</scope>
</reference>
<organism evidence="4 5">
    <name type="scientific">Larinioides sclopetarius</name>
    <dbReference type="NCBI Taxonomy" id="280406"/>
    <lineage>
        <taxon>Eukaryota</taxon>
        <taxon>Metazoa</taxon>
        <taxon>Ecdysozoa</taxon>
        <taxon>Arthropoda</taxon>
        <taxon>Chelicerata</taxon>
        <taxon>Arachnida</taxon>
        <taxon>Araneae</taxon>
        <taxon>Araneomorphae</taxon>
        <taxon>Entelegynae</taxon>
        <taxon>Araneoidea</taxon>
        <taxon>Araneidae</taxon>
        <taxon>Larinioides</taxon>
    </lineage>
</organism>
<proteinExistence type="predicted"/>
<feature type="signal peptide" evidence="3">
    <location>
        <begin position="1"/>
        <end position="19"/>
    </location>
</feature>
<dbReference type="Proteomes" id="UP001497382">
    <property type="component" value="Unassembled WGS sequence"/>
</dbReference>
<evidence type="ECO:0000256" key="2">
    <source>
        <dbReference type="ARBA" id="ARBA00022737"/>
    </source>
</evidence>
<dbReference type="GO" id="GO:0005886">
    <property type="term" value="C:plasma membrane"/>
    <property type="evidence" value="ECO:0007669"/>
    <property type="project" value="TreeGrafter"/>
</dbReference>
<dbReference type="AlphaFoldDB" id="A0AAV2BV88"/>
<evidence type="ECO:0000256" key="1">
    <source>
        <dbReference type="ARBA" id="ARBA00022614"/>
    </source>
</evidence>
<dbReference type="PROSITE" id="PS51450">
    <property type="entry name" value="LRR"/>
    <property type="match status" value="1"/>
</dbReference>
<sequence length="315" mass="35966">MKVLLPLALFLALFALAFSVDLCPPEDLIKPCDCISGYSPVTYKCSEVLDQDTIEGVFTRSLDWPLNALIFDHSSLLYVSTPLINSKNVTIVAIYHSRFTSLFTSPPEETNVVQNVILKNTTFLRGLDWRLFKHLSLDILQIEEVPLKRIGNAFVENLKSTVTRLTMEKAKIQSLHNEAFSKLTSMITLSCAYNSIKSIQRSMFPQQTPLYLIDLSHNKIENLPNDMFSNMPQLRDVYLNDNRIKTFSSPVWEGVFDHLQTIDLNDNPIVCDCNVKWYTTKSRSVRVTGTCETPKNMKGWKLIQLSQGDFHYCPK</sequence>
<keyword evidence="1" id="KW-0433">Leucine-rich repeat</keyword>
<dbReference type="SUPFAM" id="SSF52058">
    <property type="entry name" value="L domain-like"/>
    <property type="match status" value="1"/>
</dbReference>
<dbReference type="InterPro" id="IPR050541">
    <property type="entry name" value="LRR_TM_domain-containing"/>
</dbReference>
<dbReference type="InterPro" id="IPR032675">
    <property type="entry name" value="LRR_dom_sf"/>
</dbReference>
<dbReference type="Gene3D" id="3.80.10.10">
    <property type="entry name" value="Ribonuclease Inhibitor"/>
    <property type="match status" value="1"/>
</dbReference>
<dbReference type="PANTHER" id="PTHR24369:SF204">
    <property type="entry name" value="PROTEIN PHOSPHATASE 1 REGULATORY SUBUNIT 29-RELATED"/>
    <property type="match status" value="1"/>
</dbReference>
<dbReference type="EMBL" id="CAXIEN010000540">
    <property type="protein sequence ID" value="CAL1300196.1"/>
    <property type="molecule type" value="Genomic_DNA"/>
</dbReference>
<accession>A0AAV2BV88</accession>
<evidence type="ECO:0000313" key="5">
    <source>
        <dbReference type="Proteomes" id="UP001497382"/>
    </source>
</evidence>
<feature type="chain" id="PRO_5043382380" evidence="3">
    <location>
        <begin position="20"/>
        <end position="315"/>
    </location>
</feature>
<keyword evidence="3" id="KW-0732">Signal</keyword>
<evidence type="ECO:0000313" key="4">
    <source>
        <dbReference type="EMBL" id="CAL1300196.1"/>
    </source>
</evidence>
<keyword evidence="5" id="KW-1185">Reference proteome</keyword>
<dbReference type="InterPro" id="IPR001611">
    <property type="entry name" value="Leu-rich_rpt"/>
</dbReference>
<dbReference type="PANTHER" id="PTHR24369">
    <property type="entry name" value="ANTIGEN BSP, PUTATIVE-RELATED"/>
    <property type="match status" value="1"/>
</dbReference>
<keyword evidence="2" id="KW-0677">Repeat</keyword>
<name>A0AAV2BV88_9ARAC</name>
<dbReference type="Pfam" id="PF13855">
    <property type="entry name" value="LRR_8"/>
    <property type="match status" value="1"/>
</dbReference>
<comment type="caution">
    <text evidence="4">The sequence shown here is derived from an EMBL/GenBank/DDBJ whole genome shotgun (WGS) entry which is preliminary data.</text>
</comment>